<dbReference type="Proteomes" id="UP000075903">
    <property type="component" value="Unassembled WGS sequence"/>
</dbReference>
<dbReference type="InterPro" id="IPR001628">
    <property type="entry name" value="Znf_hrmn_rcpt"/>
</dbReference>
<feature type="compositionally biased region" description="Low complexity" evidence="10">
    <location>
        <begin position="661"/>
        <end position="670"/>
    </location>
</feature>
<dbReference type="GO" id="GO:0006950">
    <property type="term" value="P:response to stress"/>
    <property type="evidence" value="ECO:0007669"/>
    <property type="project" value="UniProtKB-ARBA"/>
</dbReference>
<dbReference type="KEGG" id="amer:121589248"/>
<dbReference type="SUPFAM" id="SSF57716">
    <property type="entry name" value="Glucocorticoid receptor-like (DNA-binding domain)"/>
    <property type="match status" value="1"/>
</dbReference>
<dbReference type="VEuPathDB" id="VectorBase:AMEM21_014820"/>
<dbReference type="InterPro" id="IPR013088">
    <property type="entry name" value="Znf_NHR/GATA"/>
</dbReference>
<evidence type="ECO:0000256" key="4">
    <source>
        <dbReference type="ARBA" id="ARBA00022833"/>
    </source>
</evidence>
<sequence>MTTAAMTETATVTMANGTMPDGDAAMATNGAISKICSVCGDKALGYNFNAVTCESCKAFFRRNALSTKGFTCPFNENCDITIVTRRFCQKCRLEKCFRIGMKKEYIMSEEDKVLKRKKIEQNRAKKRQSNGSASEGSASVGDRESTPARNSVPTKIKREKSLETFDGGECWNNSCSSEYIPADGHQTNGPGSSSTMLTSSTILEAPSNSSNQSMLSTGTSNDYSRIASPSELSSTPSSSAYNPHGSLSSEAELLSSAVACLQSSAGASKPNEMQPSQSNCRTAGGEERLPLVTINSSAEDIVNRIVNYPTRASQTIASLMKTPKDAVFIMSKIINSQCDALKLISHFITAPGDALQIISKIMNSPLDALTVFAQFMSSPTDALQLIGKIVSSPADVLQFMQQLMNQPEDALQVMNKFMSSPAEALQMINKMMNHSDIVKTIKEAADTSQKDDDDQQHQQQHQQQQQQPSPTQQQQQQLQQQQPPALQPHQATQPQTSHQFHQSTTPIESPQVDSPATDQHQMIRSLMQESTIGQEPLGTISAAGSPSSTSNYEPPYTSMLDPLLSSTTTSLVHSHTYHHNHQLHQMSTAIQPASPSCSSDIADVVFAASSTFGHDPPIIVPPTDDLGIFQDIEAKPIMPHTLESVLMQAIKLEYEGYNSSPIGSSSSQQSTVHHPPVGSNSIELNDAERAKLNELIVANKALYAPVDDDLASLISDDCRIKSNQTQQDPQLLKVINLTAIAIRRLIKMSKKISAFKNMCQEDQLALLKGGCTEMMILRSAMQYDCDRATWKIPHSQEEMSNIRADVLKLAKGNVYQEHERFIRTFDKKWRSDENIILIMCAITLFSPDRPKTIHSDVIKLEQNSYYYLLRRYLESIYPGCEARSVFLKLMQKISELHFLNDEIISVYLNVNPSEVEPLLREIFDLKVH</sequence>
<keyword evidence="9" id="KW-0539">Nucleus</keyword>
<keyword evidence="3" id="KW-0863">Zinc-finger</keyword>
<evidence type="ECO:0000256" key="9">
    <source>
        <dbReference type="ARBA" id="ARBA00023242"/>
    </source>
</evidence>
<proteinExistence type="predicted"/>
<keyword evidence="2" id="KW-0479">Metal-binding</keyword>
<dbReference type="Gene3D" id="3.30.50.10">
    <property type="entry name" value="Erythroid Transcription Factor GATA-1, subunit A"/>
    <property type="match status" value="1"/>
</dbReference>
<dbReference type="GO" id="GO:0004879">
    <property type="term" value="F:nuclear receptor activity"/>
    <property type="evidence" value="ECO:0007669"/>
    <property type="project" value="TreeGrafter"/>
</dbReference>
<evidence type="ECO:0000259" key="11">
    <source>
        <dbReference type="PROSITE" id="PS51030"/>
    </source>
</evidence>
<dbReference type="PROSITE" id="PS51843">
    <property type="entry name" value="NR_LBD"/>
    <property type="match status" value="1"/>
</dbReference>
<dbReference type="GeneID" id="121589248"/>
<feature type="compositionally biased region" description="Low complexity" evidence="10">
    <location>
        <begin position="457"/>
        <end position="495"/>
    </location>
</feature>
<feature type="compositionally biased region" description="Polar residues" evidence="10">
    <location>
        <begin position="206"/>
        <end position="223"/>
    </location>
</feature>
<evidence type="ECO:0000256" key="3">
    <source>
        <dbReference type="ARBA" id="ARBA00022771"/>
    </source>
</evidence>
<dbReference type="SUPFAM" id="SSF48508">
    <property type="entry name" value="Nuclear receptor ligand-binding domain"/>
    <property type="match status" value="1"/>
</dbReference>
<reference evidence="13" key="1">
    <citation type="submission" date="2020-05" db="UniProtKB">
        <authorList>
            <consortium name="EnsemblMetazoa"/>
        </authorList>
    </citation>
    <scope>IDENTIFICATION</scope>
    <source>
        <strain evidence="13">MAF</strain>
    </source>
</reference>
<feature type="region of interest" description="Disordered" evidence="10">
    <location>
        <begin position="120"/>
        <end position="159"/>
    </location>
</feature>
<dbReference type="InterPro" id="IPR050234">
    <property type="entry name" value="Nuclear_hormone_rcpt_NR1"/>
</dbReference>
<dbReference type="GO" id="GO:0000978">
    <property type="term" value="F:RNA polymerase II cis-regulatory region sequence-specific DNA binding"/>
    <property type="evidence" value="ECO:0007669"/>
    <property type="project" value="TreeGrafter"/>
</dbReference>
<dbReference type="VEuPathDB" id="VectorBase:AMEM008752"/>
<evidence type="ECO:0000256" key="2">
    <source>
        <dbReference type="ARBA" id="ARBA00022723"/>
    </source>
</evidence>
<evidence type="ECO:0000256" key="1">
    <source>
        <dbReference type="ARBA" id="ARBA00004123"/>
    </source>
</evidence>
<dbReference type="PANTHER" id="PTHR24082:SF283">
    <property type="entry name" value="NUCLEAR HORMONE RECEPTOR HR96"/>
    <property type="match status" value="1"/>
</dbReference>
<dbReference type="FunFam" id="1.10.565.10:FF:000035">
    <property type="entry name" value="Nuclear hormone receptor HR96"/>
    <property type="match status" value="1"/>
</dbReference>
<evidence type="ECO:0000313" key="14">
    <source>
        <dbReference type="Proteomes" id="UP000075903"/>
    </source>
</evidence>
<dbReference type="AlphaFoldDB" id="A0A182V4L0"/>
<dbReference type="SMART" id="SM00399">
    <property type="entry name" value="ZnF_C4"/>
    <property type="match status" value="1"/>
</dbReference>
<dbReference type="RefSeq" id="XP_041763940.1">
    <property type="nucleotide sequence ID" value="XM_041908006.1"/>
</dbReference>
<dbReference type="GO" id="GO:0045944">
    <property type="term" value="P:positive regulation of transcription by RNA polymerase II"/>
    <property type="evidence" value="ECO:0007669"/>
    <property type="project" value="TreeGrafter"/>
</dbReference>
<name>A0A182V4L0_ANOME</name>
<feature type="region of interest" description="Disordered" evidence="10">
    <location>
        <begin position="661"/>
        <end position="681"/>
    </location>
</feature>
<dbReference type="PRINTS" id="PR00047">
    <property type="entry name" value="STROIDFINGER"/>
</dbReference>
<dbReference type="PROSITE" id="PS51030">
    <property type="entry name" value="NUCLEAR_REC_DBD_2"/>
    <property type="match status" value="1"/>
</dbReference>
<dbReference type="PROSITE" id="PS00031">
    <property type="entry name" value="NUCLEAR_REC_DBD_1"/>
    <property type="match status" value="1"/>
</dbReference>
<feature type="compositionally biased region" description="Polar residues" evidence="10">
    <location>
        <begin position="496"/>
        <end position="518"/>
    </location>
</feature>
<keyword evidence="8" id="KW-0675">Receptor</keyword>
<keyword evidence="14" id="KW-1185">Reference proteome</keyword>
<feature type="region of interest" description="Disordered" evidence="10">
    <location>
        <begin position="205"/>
        <end position="246"/>
    </location>
</feature>
<evidence type="ECO:0000256" key="10">
    <source>
        <dbReference type="SAM" id="MobiDB-lite"/>
    </source>
</evidence>
<dbReference type="FunFam" id="3.30.50.10:FF:000042">
    <property type="entry name" value="Nuclear hormone receptor HR96"/>
    <property type="match status" value="1"/>
</dbReference>
<evidence type="ECO:0000259" key="12">
    <source>
        <dbReference type="PROSITE" id="PS51843"/>
    </source>
</evidence>
<dbReference type="PANTHER" id="PTHR24082">
    <property type="entry name" value="NUCLEAR HORMONE RECEPTOR"/>
    <property type="match status" value="1"/>
</dbReference>
<dbReference type="STRING" id="30066.A0A182V4L0"/>
<dbReference type="CTD" id="42993"/>
<dbReference type="EnsemblMetazoa" id="AMEM008752-RA">
    <property type="protein sequence ID" value="AMEM008752-PA"/>
    <property type="gene ID" value="AMEM008752"/>
</dbReference>
<dbReference type="GO" id="GO:0005634">
    <property type="term" value="C:nucleus"/>
    <property type="evidence" value="ECO:0007669"/>
    <property type="project" value="UniProtKB-SubCell"/>
</dbReference>
<dbReference type="CDD" id="cd06966">
    <property type="entry name" value="NR_DBD_CAR"/>
    <property type="match status" value="1"/>
</dbReference>
<evidence type="ECO:0000313" key="13">
    <source>
        <dbReference type="EnsemblMetazoa" id="AMEM008752-PA"/>
    </source>
</evidence>
<feature type="domain" description="NR LBD" evidence="12">
    <location>
        <begin position="709"/>
        <end position="928"/>
    </location>
</feature>
<keyword evidence="6" id="KW-0238">DNA-binding</keyword>
<comment type="subcellular location">
    <subcellularLocation>
        <location evidence="1">Nucleus</location>
    </subcellularLocation>
</comment>
<keyword evidence="5" id="KW-0805">Transcription regulation</keyword>
<feature type="region of interest" description="Disordered" evidence="10">
    <location>
        <begin position="444"/>
        <end position="518"/>
    </location>
</feature>
<dbReference type="GO" id="GO:0000122">
    <property type="term" value="P:negative regulation of transcription by RNA polymerase II"/>
    <property type="evidence" value="ECO:0007669"/>
    <property type="project" value="TreeGrafter"/>
</dbReference>
<dbReference type="GO" id="GO:0008270">
    <property type="term" value="F:zinc ion binding"/>
    <property type="evidence" value="ECO:0007669"/>
    <property type="project" value="UniProtKB-KW"/>
</dbReference>
<organism evidence="13 14">
    <name type="scientific">Anopheles merus</name>
    <name type="common">Mosquito</name>
    <dbReference type="NCBI Taxonomy" id="30066"/>
    <lineage>
        <taxon>Eukaryota</taxon>
        <taxon>Metazoa</taxon>
        <taxon>Ecdysozoa</taxon>
        <taxon>Arthropoda</taxon>
        <taxon>Hexapoda</taxon>
        <taxon>Insecta</taxon>
        <taxon>Pterygota</taxon>
        <taxon>Neoptera</taxon>
        <taxon>Endopterygota</taxon>
        <taxon>Diptera</taxon>
        <taxon>Nematocera</taxon>
        <taxon>Culicoidea</taxon>
        <taxon>Culicidae</taxon>
        <taxon>Anophelinae</taxon>
        <taxon>Anopheles</taxon>
    </lineage>
</organism>
<feature type="region of interest" description="Disordered" evidence="10">
    <location>
        <begin position="535"/>
        <end position="556"/>
    </location>
</feature>
<dbReference type="Gene3D" id="1.10.565.10">
    <property type="entry name" value="Retinoid X Receptor"/>
    <property type="match status" value="1"/>
</dbReference>
<evidence type="ECO:0000256" key="5">
    <source>
        <dbReference type="ARBA" id="ARBA00023015"/>
    </source>
</evidence>
<evidence type="ECO:0000256" key="7">
    <source>
        <dbReference type="ARBA" id="ARBA00023163"/>
    </source>
</evidence>
<feature type="compositionally biased region" description="Low complexity" evidence="10">
    <location>
        <begin position="228"/>
        <end position="239"/>
    </location>
</feature>
<dbReference type="GO" id="GO:0030154">
    <property type="term" value="P:cell differentiation"/>
    <property type="evidence" value="ECO:0007669"/>
    <property type="project" value="TreeGrafter"/>
</dbReference>
<accession>A0A182V4L0</accession>
<feature type="domain" description="Nuclear receptor" evidence="11">
    <location>
        <begin position="33"/>
        <end position="108"/>
    </location>
</feature>
<feature type="compositionally biased region" description="Polar residues" evidence="10">
    <location>
        <begin position="542"/>
        <end position="552"/>
    </location>
</feature>
<dbReference type="Pfam" id="PF00104">
    <property type="entry name" value="Hormone_recep"/>
    <property type="match status" value="1"/>
</dbReference>
<evidence type="ECO:0000256" key="6">
    <source>
        <dbReference type="ARBA" id="ARBA00023125"/>
    </source>
</evidence>
<keyword evidence="7" id="KW-0804">Transcription</keyword>
<protein>
    <submittedName>
        <fullName evidence="13">Uncharacterized protein</fullName>
    </submittedName>
</protein>
<dbReference type="CDD" id="cd06929">
    <property type="entry name" value="NR_LBD_F1"/>
    <property type="match status" value="1"/>
</dbReference>
<evidence type="ECO:0000256" key="8">
    <source>
        <dbReference type="ARBA" id="ARBA00023170"/>
    </source>
</evidence>
<dbReference type="InterPro" id="IPR000536">
    <property type="entry name" value="Nucl_hrmn_rcpt_lig-bd"/>
</dbReference>
<keyword evidence="4" id="KW-0862">Zinc</keyword>
<dbReference type="SMART" id="SM00430">
    <property type="entry name" value="HOLI"/>
    <property type="match status" value="1"/>
</dbReference>
<dbReference type="Pfam" id="PF00105">
    <property type="entry name" value="zf-C4"/>
    <property type="match status" value="1"/>
</dbReference>
<dbReference type="InterPro" id="IPR035500">
    <property type="entry name" value="NHR-like_dom_sf"/>
</dbReference>